<protein>
    <submittedName>
        <fullName evidence="9">Peptidase</fullName>
    </submittedName>
</protein>
<evidence type="ECO:0000256" key="2">
    <source>
        <dbReference type="ARBA" id="ARBA00022670"/>
    </source>
</evidence>
<dbReference type="Gene3D" id="3.40.50.200">
    <property type="entry name" value="Peptidase S8/S53 domain"/>
    <property type="match status" value="1"/>
</dbReference>
<dbReference type="PROSITE" id="PS00137">
    <property type="entry name" value="SUBTILASE_HIS"/>
    <property type="match status" value="1"/>
</dbReference>
<feature type="active site" description="Charge relay system" evidence="5">
    <location>
        <position position="123"/>
    </location>
</feature>
<evidence type="ECO:0000256" key="3">
    <source>
        <dbReference type="ARBA" id="ARBA00022801"/>
    </source>
</evidence>
<dbReference type="InterPro" id="IPR022398">
    <property type="entry name" value="Peptidase_S8_His-AS"/>
</dbReference>
<feature type="compositionally biased region" description="Polar residues" evidence="7">
    <location>
        <begin position="406"/>
        <end position="417"/>
    </location>
</feature>
<dbReference type="PROSITE" id="PS00138">
    <property type="entry name" value="SUBTILASE_SER"/>
    <property type="match status" value="1"/>
</dbReference>
<proteinExistence type="inferred from homology"/>
<dbReference type="InterPro" id="IPR015500">
    <property type="entry name" value="Peptidase_S8_subtilisin-rel"/>
</dbReference>
<dbReference type="Pfam" id="PF00082">
    <property type="entry name" value="Peptidase_S8"/>
    <property type="match status" value="1"/>
</dbReference>
<evidence type="ECO:0000256" key="1">
    <source>
        <dbReference type="ARBA" id="ARBA00011073"/>
    </source>
</evidence>
<dbReference type="PRINTS" id="PR00723">
    <property type="entry name" value="SUBTILISIN"/>
</dbReference>
<keyword evidence="10" id="KW-1185">Reference proteome</keyword>
<dbReference type="InterPro" id="IPR000209">
    <property type="entry name" value="Peptidase_S8/S53_dom"/>
</dbReference>
<dbReference type="InterPro" id="IPR050131">
    <property type="entry name" value="Peptidase_S8_subtilisin-like"/>
</dbReference>
<sequence length="516" mass="55142">MQSASNSELSDILANYGQADLRQAYQKPRAAGTSFSVQSSADNPLPNWYVAEYARAVDVEDLVARLQNDPAVEYAEPVYICRPEEIRPNDPFYAQQDYLRQINAPSGWELFTGSAAVKIAVIDSGVQLNHPDLQEKILPGWDCLDEDDDPSPDLAYSAYQHGTIVAGLAAAVGGNNRGIAGVDWRAKIIPLKVFGQNPRSGQYDVLANAIIRAADLGADVINMSLSGPSFSQYEKEAVAYAAARGVILVAAMGNSNDTAPLDAVRYPAAFAEVIAVGSVDSRNQLSGFSVRGRGAQTVELLAPGENIYSTYAGSSYASGGSGTSYAAPLVSGLAALLKGQNPQLKAGQIRQLLRDTSDDLGAAGYDPLYGFGLINVARALSGAPSSEFELLPASGQDQPSDLDRTSPVSPLQSARSGSGTGEKVYSYPNPLRPLQDATAHIAYTVEKSGWTTIYVYNPRGGRVWQASSYAEAQTENIVKWDGRDAYGRVLGNGSYIVMVLDDRRKILAKGRLLLLD</sequence>
<name>A0A388TBV4_TERA1</name>
<feature type="active site" description="Charge relay system" evidence="5">
    <location>
        <position position="324"/>
    </location>
</feature>
<evidence type="ECO:0000256" key="7">
    <source>
        <dbReference type="SAM" id="MobiDB-lite"/>
    </source>
</evidence>
<dbReference type="Proteomes" id="UP000269352">
    <property type="component" value="Unassembled WGS sequence"/>
</dbReference>
<comment type="similarity">
    <text evidence="1 5 6">Belongs to the peptidase S8 family.</text>
</comment>
<keyword evidence="2 5" id="KW-0645">Protease</keyword>
<keyword evidence="4 5" id="KW-0720">Serine protease</keyword>
<evidence type="ECO:0000256" key="5">
    <source>
        <dbReference type="PROSITE-ProRule" id="PRU01240"/>
    </source>
</evidence>
<dbReference type="PROSITE" id="PS51892">
    <property type="entry name" value="SUBTILASE"/>
    <property type="match status" value="1"/>
</dbReference>
<evidence type="ECO:0000313" key="10">
    <source>
        <dbReference type="Proteomes" id="UP000269352"/>
    </source>
</evidence>
<keyword evidence="3 5" id="KW-0378">Hydrolase</keyword>
<dbReference type="InterPro" id="IPR023828">
    <property type="entry name" value="Peptidase_S8_Ser-AS"/>
</dbReference>
<organism evidence="9 10">
    <name type="scientific">Termititenax aidoneus</name>
    <dbReference type="NCBI Taxonomy" id="2218524"/>
    <lineage>
        <taxon>Bacteria</taxon>
        <taxon>Bacillati</taxon>
        <taxon>Candidatus Margulisiibacteriota</taxon>
        <taxon>Candidatus Termititenacia</taxon>
        <taxon>Candidatus Termititenacales</taxon>
        <taxon>Candidatus Termititenacaceae</taxon>
        <taxon>Candidatus Termititenax</taxon>
    </lineage>
</organism>
<feature type="active site" description="Charge relay system" evidence="5">
    <location>
        <position position="161"/>
    </location>
</feature>
<dbReference type="InterPro" id="IPR036852">
    <property type="entry name" value="Peptidase_S8/S53_dom_sf"/>
</dbReference>
<evidence type="ECO:0000259" key="8">
    <source>
        <dbReference type="Pfam" id="PF00082"/>
    </source>
</evidence>
<dbReference type="Gene3D" id="2.60.40.4070">
    <property type="match status" value="1"/>
</dbReference>
<evidence type="ECO:0000313" key="9">
    <source>
        <dbReference type="EMBL" id="GBR74276.1"/>
    </source>
</evidence>
<dbReference type="GO" id="GO:0006508">
    <property type="term" value="P:proteolysis"/>
    <property type="evidence" value="ECO:0007669"/>
    <property type="project" value="UniProtKB-KW"/>
</dbReference>
<dbReference type="AlphaFoldDB" id="A0A388TBV4"/>
<reference evidence="9 10" key="1">
    <citation type="journal article" date="2019" name="ISME J.">
        <title>Genome analyses of uncultured TG2/ZB3 bacteria in 'Margulisbacteria' specifically attached to ectosymbiotic spirochetes of protists in the termite gut.</title>
        <authorList>
            <person name="Utami Y.D."/>
            <person name="Kuwahara H."/>
            <person name="Igai K."/>
            <person name="Murakami T."/>
            <person name="Sugaya K."/>
            <person name="Morikawa T."/>
            <person name="Nagura Y."/>
            <person name="Yuki M."/>
            <person name="Deevong P."/>
            <person name="Inoue T."/>
            <person name="Kihara K."/>
            <person name="Lo N."/>
            <person name="Yamada A."/>
            <person name="Ohkuma M."/>
            <person name="Hongoh Y."/>
        </authorList>
    </citation>
    <scope>NUCLEOTIDE SEQUENCE [LARGE SCALE GENOMIC DNA]</scope>
    <source>
        <strain evidence="9">NkOx7-01</strain>
    </source>
</reference>
<dbReference type="PANTHER" id="PTHR43806">
    <property type="entry name" value="PEPTIDASE S8"/>
    <property type="match status" value="1"/>
</dbReference>
<evidence type="ECO:0000256" key="4">
    <source>
        <dbReference type="ARBA" id="ARBA00022825"/>
    </source>
</evidence>
<comment type="caution">
    <text evidence="9">The sequence shown here is derived from an EMBL/GenBank/DDBJ whole genome shotgun (WGS) entry which is preliminary data.</text>
</comment>
<dbReference type="InterPro" id="IPR023827">
    <property type="entry name" value="Peptidase_S8_Asp-AS"/>
</dbReference>
<dbReference type="PANTHER" id="PTHR43806:SF11">
    <property type="entry name" value="CEREVISIN-RELATED"/>
    <property type="match status" value="1"/>
</dbReference>
<accession>A0A388TBV4</accession>
<dbReference type="GO" id="GO:0004252">
    <property type="term" value="F:serine-type endopeptidase activity"/>
    <property type="evidence" value="ECO:0007669"/>
    <property type="project" value="UniProtKB-UniRule"/>
</dbReference>
<dbReference type="EMBL" id="BGZN01000037">
    <property type="protein sequence ID" value="GBR74276.1"/>
    <property type="molecule type" value="Genomic_DNA"/>
</dbReference>
<gene>
    <name evidence="9" type="ORF">NO1_1483</name>
</gene>
<dbReference type="PROSITE" id="PS00136">
    <property type="entry name" value="SUBTILASE_ASP"/>
    <property type="match status" value="1"/>
</dbReference>
<feature type="domain" description="Peptidase S8/S53" evidence="8">
    <location>
        <begin position="116"/>
        <end position="372"/>
    </location>
</feature>
<feature type="region of interest" description="Disordered" evidence="7">
    <location>
        <begin position="389"/>
        <end position="423"/>
    </location>
</feature>
<evidence type="ECO:0000256" key="6">
    <source>
        <dbReference type="RuleBase" id="RU003355"/>
    </source>
</evidence>
<dbReference type="SUPFAM" id="SSF52743">
    <property type="entry name" value="Subtilisin-like"/>
    <property type="match status" value="1"/>
</dbReference>